<gene>
    <name evidence="1" type="ORF">CLUMA_CG012741</name>
</gene>
<reference evidence="1 2" key="1">
    <citation type="submission" date="2015-04" db="EMBL/GenBank/DDBJ databases">
        <authorList>
            <person name="Syromyatnikov M.Y."/>
            <person name="Popov V.N."/>
        </authorList>
    </citation>
    <scope>NUCLEOTIDE SEQUENCE [LARGE SCALE GENOMIC DNA]</scope>
</reference>
<proteinExistence type="predicted"/>
<evidence type="ECO:0000313" key="2">
    <source>
        <dbReference type="Proteomes" id="UP000183832"/>
    </source>
</evidence>
<evidence type="ECO:0000313" key="1">
    <source>
        <dbReference type="EMBL" id="CRK99297.1"/>
    </source>
</evidence>
<accession>A0A1J1ILG1</accession>
<dbReference type="AlphaFoldDB" id="A0A1J1ILG1"/>
<dbReference type="EMBL" id="CVRI01000050">
    <property type="protein sequence ID" value="CRK99297.1"/>
    <property type="molecule type" value="Genomic_DNA"/>
</dbReference>
<organism evidence="1 2">
    <name type="scientific">Clunio marinus</name>
    <dbReference type="NCBI Taxonomy" id="568069"/>
    <lineage>
        <taxon>Eukaryota</taxon>
        <taxon>Metazoa</taxon>
        <taxon>Ecdysozoa</taxon>
        <taxon>Arthropoda</taxon>
        <taxon>Hexapoda</taxon>
        <taxon>Insecta</taxon>
        <taxon>Pterygota</taxon>
        <taxon>Neoptera</taxon>
        <taxon>Endopterygota</taxon>
        <taxon>Diptera</taxon>
        <taxon>Nematocera</taxon>
        <taxon>Chironomoidea</taxon>
        <taxon>Chironomidae</taxon>
        <taxon>Clunio</taxon>
    </lineage>
</organism>
<protein>
    <submittedName>
        <fullName evidence="1">CLUMA_CG012741, isoform A</fullName>
    </submittedName>
</protein>
<sequence length="70" mass="8083">MLKALFGVAIEFDVHKHNVRLMIEILSKYIKYKHITCRFCPNQKSYDDEQFNITQELSKCESGGSSGREG</sequence>
<name>A0A1J1ILG1_9DIPT</name>
<dbReference type="Proteomes" id="UP000183832">
    <property type="component" value="Unassembled WGS sequence"/>
</dbReference>
<keyword evidence="2" id="KW-1185">Reference proteome</keyword>